<dbReference type="InterPro" id="IPR011723">
    <property type="entry name" value="Znf/thioredoxin_put"/>
</dbReference>
<sequence>MELMTCCPACGTTFAARLEQLQLRKGYVRCINCAHIFDGYEAVVSAPASPHTPPPLTEIKAKPVYEPQPDATVHRKVETASPEPFVGSREPADDANPFGPNVEPGLHRTDSDPEPGYTWEEDEADAADSPIYGESRVGGRPAVPGFLAGDARPARRSGLARLAWAVLILAGLLLAAAQAVYIYRMQIAVQWPALRPVLEAACQRFQCEVPYARKLKLLSVSDSSLQRKGQNMVFEALLRNSLDGPQQWPVLWLELTDVSGAVLSRRYLPPDVYLGASPRPGPAFPAASERRISVVLEIKAEHVSGYQVGLFFP</sequence>
<dbReference type="Pfam" id="PF11906">
    <property type="entry name" value="DUF3426"/>
    <property type="match status" value="1"/>
</dbReference>
<dbReference type="InterPro" id="IPR021834">
    <property type="entry name" value="DUF3426"/>
</dbReference>
<evidence type="ECO:0000256" key="2">
    <source>
        <dbReference type="SAM" id="Phobius"/>
    </source>
</evidence>
<feature type="domain" description="Zinc finger/thioredoxin putative" evidence="3">
    <location>
        <begin position="3"/>
        <end position="38"/>
    </location>
</feature>
<protein>
    <submittedName>
        <fullName evidence="4">DUF3426 domain-containing protein</fullName>
    </submittedName>
</protein>
<dbReference type="Proteomes" id="UP000776983">
    <property type="component" value="Unassembled WGS sequence"/>
</dbReference>
<feature type="transmembrane region" description="Helical" evidence="2">
    <location>
        <begin position="162"/>
        <end position="183"/>
    </location>
</feature>
<keyword evidence="2" id="KW-1133">Transmembrane helix</keyword>
<feature type="region of interest" description="Disordered" evidence="1">
    <location>
        <begin position="70"/>
        <end position="120"/>
    </location>
</feature>
<name>A0ABS8C9B6_9BURK</name>
<organism evidence="4 5">
    <name type="scientific">Mesopusillimonas faecipullorum</name>
    <dbReference type="NCBI Taxonomy" id="2755040"/>
    <lineage>
        <taxon>Bacteria</taxon>
        <taxon>Pseudomonadati</taxon>
        <taxon>Pseudomonadota</taxon>
        <taxon>Betaproteobacteria</taxon>
        <taxon>Burkholderiales</taxon>
        <taxon>Alcaligenaceae</taxon>
        <taxon>Mesopusillimonas</taxon>
    </lineage>
</organism>
<comment type="caution">
    <text evidence="4">The sequence shown here is derived from an EMBL/GenBank/DDBJ whole genome shotgun (WGS) entry which is preliminary data.</text>
</comment>
<evidence type="ECO:0000313" key="5">
    <source>
        <dbReference type="Proteomes" id="UP000776983"/>
    </source>
</evidence>
<dbReference type="NCBIfam" id="TIGR02098">
    <property type="entry name" value="MJ0042_CXXC"/>
    <property type="match status" value="1"/>
</dbReference>
<evidence type="ECO:0000256" key="1">
    <source>
        <dbReference type="SAM" id="MobiDB-lite"/>
    </source>
</evidence>
<keyword evidence="2" id="KW-0472">Membrane</keyword>
<keyword evidence="2" id="KW-0812">Transmembrane</keyword>
<evidence type="ECO:0000259" key="3">
    <source>
        <dbReference type="Pfam" id="PF13719"/>
    </source>
</evidence>
<evidence type="ECO:0000313" key="4">
    <source>
        <dbReference type="EMBL" id="MCB5362631.1"/>
    </source>
</evidence>
<gene>
    <name evidence="4" type="ORF">H0484_02530</name>
</gene>
<reference evidence="4 5" key="1">
    <citation type="submission" date="2020-07" db="EMBL/GenBank/DDBJ databases">
        <title>Pusillimonas sp. nov., isolated from poultry manure in Taiwan.</title>
        <authorList>
            <person name="Lin S.-Y."/>
            <person name="Tang Y.-S."/>
            <person name="Young C.-C."/>
        </authorList>
    </citation>
    <scope>NUCLEOTIDE SEQUENCE [LARGE SCALE GENOMIC DNA]</scope>
    <source>
        <strain evidence="4 5">CC-YST705</strain>
    </source>
</reference>
<dbReference type="RefSeq" id="WP_226952857.1">
    <property type="nucleotide sequence ID" value="NZ_JACDXW010000001.1"/>
</dbReference>
<proteinExistence type="predicted"/>
<dbReference type="EMBL" id="JACDXW010000001">
    <property type="protein sequence ID" value="MCB5362631.1"/>
    <property type="molecule type" value="Genomic_DNA"/>
</dbReference>
<keyword evidence="5" id="KW-1185">Reference proteome</keyword>
<dbReference type="Pfam" id="PF13719">
    <property type="entry name" value="Zn_ribbon_5"/>
    <property type="match status" value="1"/>
</dbReference>
<accession>A0ABS8C9B6</accession>